<evidence type="ECO:0000259" key="5">
    <source>
        <dbReference type="PROSITE" id="PS51891"/>
    </source>
</evidence>
<evidence type="ECO:0000256" key="3">
    <source>
        <dbReference type="ARBA" id="ARBA00022833"/>
    </source>
</evidence>
<evidence type="ECO:0000313" key="6">
    <source>
        <dbReference type="EMBL" id="PTX48401.1"/>
    </source>
</evidence>
<keyword evidence="4" id="KW-0456">Lyase</keyword>
<dbReference type="PANTHER" id="PTHR33337">
    <property type="entry name" value="GFA DOMAIN-CONTAINING PROTEIN"/>
    <property type="match status" value="1"/>
</dbReference>
<keyword evidence="3" id="KW-0862">Zinc</keyword>
<evidence type="ECO:0000256" key="2">
    <source>
        <dbReference type="ARBA" id="ARBA00022723"/>
    </source>
</evidence>
<dbReference type="InterPro" id="IPR006913">
    <property type="entry name" value="CENP-V/GFA"/>
</dbReference>
<comment type="similarity">
    <text evidence="1">Belongs to the Gfa family.</text>
</comment>
<dbReference type="AlphaFoldDB" id="A0A2T6AX79"/>
<dbReference type="PANTHER" id="PTHR33337:SF40">
    <property type="entry name" value="CENP-V_GFA DOMAIN-CONTAINING PROTEIN-RELATED"/>
    <property type="match status" value="1"/>
</dbReference>
<evidence type="ECO:0000313" key="7">
    <source>
        <dbReference type="Proteomes" id="UP000244069"/>
    </source>
</evidence>
<dbReference type="GO" id="GO:0046872">
    <property type="term" value="F:metal ion binding"/>
    <property type="evidence" value="ECO:0007669"/>
    <property type="project" value="UniProtKB-KW"/>
</dbReference>
<keyword evidence="2" id="KW-0479">Metal-binding</keyword>
<comment type="caution">
    <text evidence="6">The sequence shown here is derived from an EMBL/GenBank/DDBJ whole genome shotgun (WGS) entry which is preliminary data.</text>
</comment>
<organism evidence="6 7">
    <name type="scientific">Allosediminivita pacifica</name>
    <dbReference type="NCBI Taxonomy" id="1267769"/>
    <lineage>
        <taxon>Bacteria</taxon>
        <taxon>Pseudomonadati</taxon>
        <taxon>Pseudomonadota</taxon>
        <taxon>Alphaproteobacteria</taxon>
        <taxon>Rhodobacterales</taxon>
        <taxon>Paracoccaceae</taxon>
        <taxon>Allosediminivita</taxon>
    </lineage>
</organism>
<dbReference type="EMBL" id="QBKN01000009">
    <property type="protein sequence ID" value="PTX48401.1"/>
    <property type="molecule type" value="Genomic_DNA"/>
</dbReference>
<accession>A0A2T6AX79</accession>
<protein>
    <recommendedName>
        <fullName evidence="5">CENP-V/GFA domain-containing protein</fullName>
    </recommendedName>
</protein>
<dbReference type="SUPFAM" id="SSF51316">
    <property type="entry name" value="Mss4-like"/>
    <property type="match status" value="1"/>
</dbReference>
<dbReference type="PROSITE" id="PS51891">
    <property type="entry name" value="CENP_V_GFA"/>
    <property type="match status" value="1"/>
</dbReference>
<evidence type="ECO:0000256" key="1">
    <source>
        <dbReference type="ARBA" id="ARBA00005495"/>
    </source>
</evidence>
<gene>
    <name evidence="6" type="ORF">C8N44_10992</name>
</gene>
<evidence type="ECO:0000256" key="4">
    <source>
        <dbReference type="ARBA" id="ARBA00023239"/>
    </source>
</evidence>
<feature type="domain" description="CENP-V/GFA" evidence="5">
    <location>
        <begin position="10"/>
        <end position="110"/>
    </location>
</feature>
<keyword evidence="7" id="KW-1185">Reference proteome</keyword>
<dbReference type="Proteomes" id="UP000244069">
    <property type="component" value="Unassembled WGS sequence"/>
</dbReference>
<sequence>MQSLHLPLPMTGSCRCGQVRIEARAAPIMTSACHCTGCRKMTGSAYSLSAMIPAEAFAVTAGTPVVGGLHGPDQHHMFCPHCMSWMFTRIEGVDFFVNVRAPMFDGVDWPAPYMETMTSEKLRWVEVPATRSYAGFPPMEDFGQLLAEFAETL</sequence>
<dbReference type="Gene3D" id="3.90.1590.10">
    <property type="entry name" value="glutathione-dependent formaldehyde- activating enzyme (gfa)"/>
    <property type="match status" value="1"/>
</dbReference>
<reference evidence="6 7" key="1">
    <citation type="submission" date="2018-04" db="EMBL/GenBank/DDBJ databases">
        <title>Genomic Encyclopedia of Archaeal and Bacterial Type Strains, Phase II (KMG-II): from individual species to whole genera.</title>
        <authorList>
            <person name="Goeker M."/>
        </authorList>
    </citation>
    <scope>NUCLEOTIDE SEQUENCE [LARGE SCALE GENOMIC DNA]</scope>
    <source>
        <strain evidence="6 7">DSM 29329</strain>
    </source>
</reference>
<dbReference type="OrthoDB" id="9807246at2"/>
<dbReference type="InterPro" id="IPR011057">
    <property type="entry name" value="Mss4-like_sf"/>
</dbReference>
<proteinExistence type="inferred from homology"/>
<dbReference type="GO" id="GO:0016846">
    <property type="term" value="F:carbon-sulfur lyase activity"/>
    <property type="evidence" value="ECO:0007669"/>
    <property type="project" value="InterPro"/>
</dbReference>
<dbReference type="RefSeq" id="WP_107975836.1">
    <property type="nucleotide sequence ID" value="NZ_BMEZ01000011.1"/>
</dbReference>
<name>A0A2T6AX79_9RHOB</name>
<dbReference type="Pfam" id="PF04828">
    <property type="entry name" value="GFA"/>
    <property type="match status" value="1"/>
</dbReference>